<proteinExistence type="predicted"/>
<sequence length="112" mass="12343">MPKELKEECWHLVETKADGRPVERATLYSILHTRKDGTTVNPVVQAKMDKMKELLAEPLNQLQSSNTTGSIAWAPNNVFAKVLGKERKVRIRGVGFGPSPSGQSSKNALTDL</sequence>
<reference evidence="2 3" key="1">
    <citation type="submission" date="2024-01" db="EMBL/GenBank/DDBJ databases">
        <title>A telomere-to-telomere, gap-free genome of sweet tea (Lithocarpus litseifolius).</title>
        <authorList>
            <person name="Zhou J."/>
        </authorList>
    </citation>
    <scope>NUCLEOTIDE SEQUENCE [LARGE SCALE GENOMIC DNA]</scope>
    <source>
        <strain evidence="2">Zhou-2022a</strain>
        <tissue evidence="2">Leaf</tissue>
    </source>
</reference>
<dbReference type="AlphaFoldDB" id="A0AAW2D6D2"/>
<keyword evidence="3" id="KW-1185">Reference proteome</keyword>
<feature type="region of interest" description="Disordered" evidence="1">
    <location>
        <begin position="93"/>
        <end position="112"/>
    </location>
</feature>
<protein>
    <submittedName>
        <fullName evidence="2">Uncharacterized protein</fullName>
    </submittedName>
</protein>
<dbReference type="InterPro" id="IPR004252">
    <property type="entry name" value="Probable_transposase_24"/>
</dbReference>
<name>A0AAW2D6D2_9ROSI</name>
<dbReference type="Pfam" id="PF03004">
    <property type="entry name" value="Transposase_24"/>
    <property type="match status" value="1"/>
</dbReference>
<gene>
    <name evidence="2" type="ORF">SO802_011782</name>
</gene>
<dbReference type="EMBL" id="JAZDWU010000004">
    <property type="protein sequence ID" value="KAL0004221.1"/>
    <property type="molecule type" value="Genomic_DNA"/>
</dbReference>
<evidence type="ECO:0000313" key="3">
    <source>
        <dbReference type="Proteomes" id="UP001459277"/>
    </source>
</evidence>
<feature type="compositionally biased region" description="Polar residues" evidence="1">
    <location>
        <begin position="100"/>
        <end position="112"/>
    </location>
</feature>
<comment type="caution">
    <text evidence="2">The sequence shown here is derived from an EMBL/GenBank/DDBJ whole genome shotgun (WGS) entry which is preliminary data.</text>
</comment>
<accession>A0AAW2D6D2</accession>
<evidence type="ECO:0000256" key="1">
    <source>
        <dbReference type="SAM" id="MobiDB-lite"/>
    </source>
</evidence>
<organism evidence="2 3">
    <name type="scientific">Lithocarpus litseifolius</name>
    <dbReference type="NCBI Taxonomy" id="425828"/>
    <lineage>
        <taxon>Eukaryota</taxon>
        <taxon>Viridiplantae</taxon>
        <taxon>Streptophyta</taxon>
        <taxon>Embryophyta</taxon>
        <taxon>Tracheophyta</taxon>
        <taxon>Spermatophyta</taxon>
        <taxon>Magnoliopsida</taxon>
        <taxon>eudicotyledons</taxon>
        <taxon>Gunneridae</taxon>
        <taxon>Pentapetalae</taxon>
        <taxon>rosids</taxon>
        <taxon>fabids</taxon>
        <taxon>Fagales</taxon>
        <taxon>Fagaceae</taxon>
        <taxon>Lithocarpus</taxon>
    </lineage>
</organism>
<evidence type="ECO:0000313" key="2">
    <source>
        <dbReference type="EMBL" id="KAL0004221.1"/>
    </source>
</evidence>
<dbReference type="Proteomes" id="UP001459277">
    <property type="component" value="Unassembled WGS sequence"/>
</dbReference>